<organism evidence="1">
    <name type="scientific">marine sediment metagenome</name>
    <dbReference type="NCBI Taxonomy" id="412755"/>
    <lineage>
        <taxon>unclassified sequences</taxon>
        <taxon>metagenomes</taxon>
        <taxon>ecological metagenomes</taxon>
    </lineage>
</organism>
<protein>
    <submittedName>
        <fullName evidence="1">Uncharacterized protein</fullName>
    </submittedName>
</protein>
<reference evidence="1" key="1">
    <citation type="journal article" date="2015" name="Nature">
        <title>Complex archaea that bridge the gap between prokaryotes and eukaryotes.</title>
        <authorList>
            <person name="Spang A."/>
            <person name="Saw J.H."/>
            <person name="Jorgensen S.L."/>
            <person name="Zaremba-Niedzwiedzka K."/>
            <person name="Martijn J."/>
            <person name="Lind A.E."/>
            <person name="van Eijk R."/>
            <person name="Schleper C."/>
            <person name="Guy L."/>
            <person name="Ettema T.J."/>
        </authorList>
    </citation>
    <scope>NUCLEOTIDE SEQUENCE</scope>
</reference>
<proteinExistence type="predicted"/>
<dbReference type="AlphaFoldDB" id="A0A0F9E7R8"/>
<evidence type="ECO:0000313" key="1">
    <source>
        <dbReference type="EMBL" id="KKL70103.1"/>
    </source>
</evidence>
<gene>
    <name evidence="1" type="ORF">LCGC14_2108270</name>
</gene>
<accession>A0A0F9E7R8</accession>
<dbReference type="EMBL" id="LAZR01025996">
    <property type="protein sequence ID" value="KKL70103.1"/>
    <property type="molecule type" value="Genomic_DNA"/>
</dbReference>
<name>A0A0F9E7R8_9ZZZZ</name>
<sequence>MVVINITEEQRNNLLVFLSRVDLKGNEAMTLAVIQQVIATAKEPEVEKSPKD</sequence>
<comment type="caution">
    <text evidence="1">The sequence shown here is derived from an EMBL/GenBank/DDBJ whole genome shotgun (WGS) entry which is preliminary data.</text>
</comment>